<gene>
    <name evidence="2" type="ORF">EWM57_05580</name>
</gene>
<dbReference type="GO" id="GO:0004175">
    <property type="term" value="F:endopeptidase activity"/>
    <property type="evidence" value="ECO:0007669"/>
    <property type="project" value="TreeGrafter"/>
</dbReference>
<dbReference type="Pfam" id="PF03572">
    <property type="entry name" value="Peptidase_S41"/>
    <property type="match status" value="1"/>
</dbReference>
<dbReference type="Proteomes" id="UP000294155">
    <property type="component" value="Unassembled WGS sequence"/>
</dbReference>
<dbReference type="GO" id="GO:0007165">
    <property type="term" value="P:signal transduction"/>
    <property type="evidence" value="ECO:0007669"/>
    <property type="project" value="TreeGrafter"/>
</dbReference>
<dbReference type="InterPro" id="IPR029045">
    <property type="entry name" value="ClpP/crotonase-like_dom_sf"/>
</dbReference>
<dbReference type="OrthoDB" id="7314861at2"/>
<dbReference type="AlphaFoldDB" id="A0A4V1ZB12"/>
<reference evidence="2 3" key="1">
    <citation type="submission" date="2019-02" db="EMBL/GenBank/DDBJ databases">
        <title>Bacterial novel species isolated from soil.</title>
        <authorList>
            <person name="Jung H.-Y."/>
        </authorList>
    </citation>
    <scope>NUCLEOTIDE SEQUENCE [LARGE SCALE GENOMIC DNA]</scope>
    <source>
        <strain evidence="2 3">1-3-3-3</strain>
    </source>
</reference>
<keyword evidence="3" id="KW-1185">Reference proteome</keyword>
<organism evidence="2 3">
    <name type="scientific">Hymenobacter persicinus</name>
    <dbReference type="NCBI Taxonomy" id="2025506"/>
    <lineage>
        <taxon>Bacteria</taxon>
        <taxon>Pseudomonadati</taxon>
        <taxon>Bacteroidota</taxon>
        <taxon>Cytophagia</taxon>
        <taxon>Cytophagales</taxon>
        <taxon>Hymenobacteraceae</taxon>
        <taxon>Hymenobacter</taxon>
    </lineage>
</organism>
<evidence type="ECO:0000313" key="2">
    <source>
        <dbReference type="EMBL" id="RYU81852.1"/>
    </source>
</evidence>
<accession>A0A4V1ZB12</accession>
<dbReference type="GO" id="GO:0030288">
    <property type="term" value="C:outer membrane-bounded periplasmic space"/>
    <property type="evidence" value="ECO:0007669"/>
    <property type="project" value="TreeGrafter"/>
</dbReference>
<feature type="domain" description="Tail specific protease" evidence="1">
    <location>
        <begin position="181"/>
        <end position="423"/>
    </location>
</feature>
<dbReference type="SMART" id="SM00245">
    <property type="entry name" value="TSPc"/>
    <property type="match status" value="1"/>
</dbReference>
<dbReference type="Gene3D" id="3.90.226.10">
    <property type="entry name" value="2-enoyl-CoA Hydratase, Chain A, domain 1"/>
    <property type="match status" value="1"/>
</dbReference>
<dbReference type="PANTHER" id="PTHR32060:SF30">
    <property type="entry name" value="CARBOXY-TERMINAL PROCESSING PROTEASE CTPA"/>
    <property type="match status" value="1"/>
</dbReference>
<dbReference type="InterPro" id="IPR005151">
    <property type="entry name" value="Tail-specific_protease"/>
</dbReference>
<dbReference type="PANTHER" id="PTHR32060">
    <property type="entry name" value="TAIL-SPECIFIC PROTEASE"/>
    <property type="match status" value="1"/>
</dbReference>
<evidence type="ECO:0000259" key="1">
    <source>
        <dbReference type="SMART" id="SM00245"/>
    </source>
</evidence>
<proteinExistence type="predicted"/>
<protein>
    <recommendedName>
        <fullName evidence="1">Tail specific protease domain-containing protein</fullName>
    </recommendedName>
</protein>
<comment type="caution">
    <text evidence="2">The sequence shown here is derived from an EMBL/GenBank/DDBJ whole genome shotgun (WGS) entry which is preliminary data.</text>
</comment>
<evidence type="ECO:0000313" key="3">
    <source>
        <dbReference type="Proteomes" id="UP000294155"/>
    </source>
</evidence>
<dbReference type="GO" id="GO:0008236">
    <property type="term" value="F:serine-type peptidase activity"/>
    <property type="evidence" value="ECO:0007669"/>
    <property type="project" value="InterPro"/>
</dbReference>
<dbReference type="GO" id="GO:0006508">
    <property type="term" value="P:proteolysis"/>
    <property type="evidence" value="ECO:0007669"/>
    <property type="project" value="InterPro"/>
</dbReference>
<sequence>MASSGVRRGAATRTRPSVAYTVRRRLRIFLRTNSTCRSSTVNWGMRKKRRGADGARSKSTARRPETVTRRISFLQPAAARLIRNDWVASGWARQRHSCSAHLAGMKKLWLFLLFMTGTLVVRAQSAPALLPDSLQAYLDKSLSLLQTYSLERRRVDWPQLRQAVYQKAQGARTVRDLLPIYPFIFEQLQDDHGWLTYQDKTYKWRNPARVPYANAAVKAALAQKPGIRVRRLPGNVGYIQLPGINAGGSMAAQRAAAQVVRDSVCRLQPDKIKAWILDLRLNDGGAMAPMLGGLAPLLGDGHLGGFVGQNGQPQEQWYLKQGNFYLDTLQITDLTACWPGKKTTRPIAVLLSGRTASSGEIVAISLKGRPATRFFGEPTYGATTANESYRISGTSYLTIAGTLDADRQGTAYRTRLVPDVLIAEGDNFLDLNQDAKVAAALRWLKTARPGK</sequence>
<dbReference type="EMBL" id="SEWE01000008">
    <property type="protein sequence ID" value="RYU81852.1"/>
    <property type="molecule type" value="Genomic_DNA"/>
</dbReference>
<name>A0A4V1ZB12_9BACT</name>
<dbReference type="SUPFAM" id="SSF52096">
    <property type="entry name" value="ClpP/crotonase"/>
    <property type="match status" value="1"/>
</dbReference>